<dbReference type="WBParaSite" id="BXY_1691800.1">
    <property type="protein sequence ID" value="BXY_1691800.1"/>
    <property type="gene ID" value="BXY_1691800"/>
</dbReference>
<dbReference type="GO" id="GO:0046386">
    <property type="term" value="P:deoxyribose phosphate catabolic process"/>
    <property type="evidence" value="ECO:0007669"/>
    <property type="project" value="UniProtKB-UniPathway"/>
</dbReference>
<dbReference type="GO" id="GO:0005737">
    <property type="term" value="C:cytoplasm"/>
    <property type="evidence" value="ECO:0007669"/>
    <property type="project" value="InterPro"/>
</dbReference>
<evidence type="ECO:0000256" key="8">
    <source>
        <dbReference type="ARBA" id="ARBA00048791"/>
    </source>
</evidence>
<dbReference type="GO" id="GO:0009264">
    <property type="term" value="P:deoxyribonucleotide catabolic process"/>
    <property type="evidence" value="ECO:0007669"/>
    <property type="project" value="InterPro"/>
</dbReference>
<dbReference type="CDD" id="cd00959">
    <property type="entry name" value="DeoC"/>
    <property type="match status" value="1"/>
</dbReference>
<evidence type="ECO:0000256" key="5">
    <source>
        <dbReference type="ARBA" id="ARBA00023270"/>
    </source>
</evidence>
<dbReference type="SUPFAM" id="SSF51569">
    <property type="entry name" value="Aldolase"/>
    <property type="match status" value="1"/>
</dbReference>
<dbReference type="NCBIfam" id="TIGR00126">
    <property type="entry name" value="deoC"/>
    <property type="match status" value="1"/>
</dbReference>
<dbReference type="Proteomes" id="UP000659654">
    <property type="component" value="Unassembled WGS sequence"/>
</dbReference>
<dbReference type="Gene3D" id="3.20.20.70">
    <property type="entry name" value="Aldolase class I"/>
    <property type="match status" value="1"/>
</dbReference>
<evidence type="ECO:0000256" key="4">
    <source>
        <dbReference type="ARBA" id="ARBA00023239"/>
    </source>
</evidence>
<feature type="active site" description="Proton donor/acceptor" evidence="9">
    <location>
        <position position="233"/>
    </location>
</feature>
<dbReference type="OrthoDB" id="70823at2759"/>
<gene>
    <name evidence="10" type="ORF">BXYJ_LOCUS4998</name>
</gene>
<dbReference type="PANTHER" id="PTHR10889:SF3">
    <property type="entry name" value="DEOXYRIBOSE-PHOSPHATE ALDOLASE"/>
    <property type="match status" value="1"/>
</dbReference>
<dbReference type="InterPro" id="IPR013785">
    <property type="entry name" value="Aldolase_TIM"/>
</dbReference>
<organism evidence="12 14">
    <name type="scientific">Bursaphelenchus xylophilus</name>
    <name type="common">Pinewood nematode worm</name>
    <name type="synonym">Aphelenchoides xylophilus</name>
    <dbReference type="NCBI Taxonomy" id="6326"/>
    <lineage>
        <taxon>Eukaryota</taxon>
        <taxon>Metazoa</taxon>
        <taxon>Ecdysozoa</taxon>
        <taxon>Nematoda</taxon>
        <taxon>Chromadorea</taxon>
        <taxon>Rhabditida</taxon>
        <taxon>Tylenchina</taxon>
        <taxon>Tylenchomorpha</taxon>
        <taxon>Aphelenchoidea</taxon>
        <taxon>Aphelenchoididae</taxon>
        <taxon>Bursaphelenchus</taxon>
    </lineage>
</organism>
<protein>
    <recommendedName>
        <fullName evidence="3">deoxyribose-phosphate aldolase</fullName>
        <ecNumber evidence="3">4.1.2.4</ecNumber>
    </recommendedName>
    <alternativeName>
        <fullName evidence="7">2-deoxy-D-ribose 5-phosphate aldolase</fullName>
    </alternativeName>
    <alternativeName>
        <fullName evidence="6">Phosphodeoxyriboaldolase</fullName>
    </alternativeName>
</protein>
<dbReference type="EMBL" id="CAJFCV020000002">
    <property type="protein sequence ID" value="CAG9100878.1"/>
    <property type="molecule type" value="Genomic_DNA"/>
</dbReference>
<evidence type="ECO:0000313" key="10">
    <source>
        <dbReference type="EMBL" id="CAD5217364.1"/>
    </source>
</evidence>
<dbReference type="GO" id="GO:0016052">
    <property type="term" value="P:carbohydrate catabolic process"/>
    <property type="evidence" value="ECO:0007669"/>
    <property type="project" value="TreeGrafter"/>
</dbReference>
<dbReference type="Pfam" id="PF01791">
    <property type="entry name" value="DeoC"/>
    <property type="match status" value="1"/>
</dbReference>
<evidence type="ECO:0000256" key="6">
    <source>
        <dbReference type="ARBA" id="ARBA00031814"/>
    </source>
</evidence>
<keyword evidence="4" id="KW-0456">Lyase</keyword>
<dbReference type="PANTHER" id="PTHR10889">
    <property type="entry name" value="DEOXYRIBOSE-PHOSPHATE ALDOLASE"/>
    <property type="match status" value="1"/>
</dbReference>
<evidence type="ECO:0000256" key="7">
    <source>
        <dbReference type="ARBA" id="ARBA00032755"/>
    </source>
</evidence>
<comment type="catalytic activity">
    <reaction evidence="8">
        <text>2-deoxy-D-ribose 5-phosphate = D-glyceraldehyde 3-phosphate + acetaldehyde</text>
        <dbReference type="Rhea" id="RHEA:12821"/>
        <dbReference type="ChEBI" id="CHEBI:15343"/>
        <dbReference type="ChEBI" id="CHEBI:59776"/>
        <dbReference type="ChEBI" id="CHEBI:62877"/>
        <dbReference type="EC" id="4.1.2.4"/>
    </reaction>
</comment>
<reference evidence="14" key="1">
    <citation type="submission" date="2016-11" db="UniProtKB">
        <authorList>
            <consortium name="WormBaseParasite"/>
        </authorList>
    </citation>
    <scope>IDENTIFICATION</scope>
</reference>
<evidence type="ECO:0000313" key="12">
    <source>
        <dbReference type="Proteomes" id="UP000095284"/>
    </source>
</evidence>
<evidence type="ECO:0000313" key="11">
    <source>
        <dbReference type="EMBL" id="CAG9100878.1"/>
    </source>
</evidence>
<name>A0A1I7SV44_BURXY</name>
<dbReference type="Proteomes" id="UP000095284">
    <property type="component" value="Unplaced"/>
</dbReference>
<dbReference type="eggNOG" id="KOG3981">
    <property type="taxonomic scope" value="Eukaryota"/>
</dbReference>
<evidence type="ECO:0000313" key="14">
    <source>
        <dbReference type="WBParaSite" id="BXY_1691800.1"/>
    </source>
</evidence>
<reference evidence="11" key="2">
    <citation type="submission" date="2020-08" db="EMBL/GenBank/DDBJ databases">
        <authorList>
            <person name="Kikuchi T."/>
        </authorList>
    </citation>
    <scope>NUCLEOTIDE SEQUENCE</scope>
    <source>
        <strain evidence="10">Ka4C1</strain>
    </source>
</reference>
<accession>A0A1I7SV44</accession>
<comment type="pathway">
    <text evidence="1">Carbohydrate degradation; 2-deoxy-D-ribose 1-phosphate degradation; D-glyceraldehyde 3-phosphate and acetaldehyde from 2-deoxy-alpha-D-ribose 1-phosphate: step 2/2.</text>
</comment>
<dbReference type="Proteomes" id="UP000582659">
    <property type="component" value="Unassembled WGS sequence"/>
</dbReference>
<dbReference type="UniPathway" id="UPA00002">
    <property type="reaction ID" value="UER00468"/>
</dbReference>
<dbReference type="EMBL" id="CAJFDI010000002">
    <property type="protein sequence ID" value="CAD5217364.1"/>
    <property type="molecule type" value="Genomic_DNA"/>
</dbReference>
<dbReference type="InterPro" id="IPR002915">
    <property type="entry name" value="DeoC/FbaB/LacD_aldolase"/>
</dbReference>
<evidence type="ECO:0000256" key="1">
    <source>
        <dbReference type="ARBA" id="ARBA00004816"/>
    </source>
</evidence>
<dbReference type="PIRSF" id="PIRSF001357">
    <property type="entry name" value="DeoC"/>
    <property type="match status" value="1"/>
</dbReference>
<dbReference type="SMART" id="SM01133">
    <property type="entry name" value="DeoC"/>
    <property type="match status" value="1"/>
</dbReference>
<dbReference type="GO" id="GO:0004139">
    <property type="term" value="F:deoxyribose-phosphate aldolase activity"/>
    <property type="evidence" value="ECO:0007669"/>
    <property type="project" value="UniProtKB-EC"/>
</dbReference>
<dbReference type="AlphaFoldDB" id="A0A1I7SV44"/>
<evidence type="ECO:0000256" key="9">
    <source>
        <dbReference type="PIRSR" id="PIRSR001357-50"/>
    </source>
</evidence>
<dbReference type="InterPro" id="IPR011343">
    <property type="entry name" value="DeoC"/>
</dbReference>
<keyword evidence="5 9" id="KW-0704">Schiff base</keyword>
<sequence length="280" mass="30528">MADFDFTGPVSFPDLEKTVEQAKADAKTSSKEVIRSLVTYIDLTTLAGDDTRKRVQDLAARASKPFPNDPSLKCAAVCVYPARIGDVKEKLAELGEQDVKIASVVGGFPSGQYHLQSRVLECQLAAEDGADELDTVINRAAALEGKWKVVEEEILQMKRAGNGKHLKVILATGELKSVENIYRASLASILGGADFIKTSTGKESVNATLEAAYVMLEVIKEYYEKTGKKIGFKPAGGIRTVQEALEYVYLIKIVLGDEWLTPKLFRIGASSLLDNVLKEL</sequence>
<dbReference type="EC" id="4.1.2.4" evidence="3"/>
<feature type="active site" description="Schiff-base intermediate with acetaldehyde" evidence="9">
    <location>
        <position position="197"/>
    </location>
</feature>
<comment type="similarity">
    <text evidence="2">Belongs to the DeoC/FbaB aldolase family. DeoC type 2 subfamily.</text>
</comment>
<keyword evidence="13" id="KW-1185">Reference proteome</keyword>
<evidence type="ECO:0000313" key="13">
    <source>
        <dbReference type="Proteomes" id="UP000659654"/>
    </source>
</evidence>
<evidence type="ECO:0000256" key="2">
    <source>
        <dbReference type="ARBA" id="ARBA00009473"/>
    </source>
</evidence>
<dbReference type="SMR" id="A0A1I7SV44"/>
<proteinExistence type="inferred from homology"/>
<evidence type="ECO:0000256" key="3">
    <source>
        <dbReference type="ARBA" id="ARBA00012515"/>
    </source>
</evidence>